<evidence type="ECO:0000256" key="1">
    <source>
        <dbReference type="SAM" id="Phobius"/>
    </source>
</evidence>
<keyword evidence="1" id="KW-0812">Transmembrane</keyword>
<name>A0A7W9M6D2_9PSEU</name>
<evidence type="ECO:0000313" key="3">
    <source>
        <dbReference type="Proteomes" id="UP000552097"/>
    </source>
</evidence>
<dbReference type="AlphaFoldDB" id="A0A7W9M6D2"/>
<dbReference type="RefSeq" id="WP_184928776.1">
    <property type="nucleotide sequence ID" value="NZ_JACHMO010000001.1"/>
</dbReference>
<reference evidence="2 3" key="1">
    <citation type="submission" date="2020-08" db="EMBL/GenBank/DDBJ databases">
        <title>Sequencing the genomes of 1000 actinobacteria strains.</title>
        <authorList>
            <person name="Klenk H.-P."/>
        </authorList>
    </citation>
    <scope>NUCLEOTIDE SEQUENCE [LARGE SCALE GENOMIC DNA]</scope>
    <source>
        <strain evidence="2 3">DSM 45486</strain>
    </source>
</reference>
<feature type="transmembrane region" description="Helical" evidence="1">
    <location>
        <begin position="12"/>
        <end position="36"/>
    </location>
</feature>
<keyword evidence="1" id="KW-0472">Membrane</keyword>
<dbReference type="EMBL" id="JACHMO010000001">
    <property type="protein sequence ID" value="MBB5808948.1"/>
    <property type="molecule type" value="Genomic_DNA"/>
</dbReference>
<organism evidence="2 3">
    <name type="scientific">Saccharothrix ecbatanensis</name>
    <dbReference type="NCBI Taxonomy" id="1105145"/>
    <lineage>
        <taxon>Bacteria</taxon>
        <taxon>Bacillati</taxon>
        <taxon>Actinomycetota</taxon>
        <taxon>Actinomycetes</taxon>
        <taxon>Pseudonocardiales</taxon>
        <taxon>Pseudonocardiaceae</taxon>
        <taxon>Saccharothrix</taxon>
    </lineage>
</organism>
<proteinExistence type="predicted"/>
<sequence length="90" mass="9914">MSRVIKVALLPFVLAWSLVRLLFWPAVILVVAWIVVPDGSGWFPVVLAAVAVYLLGAFTAFMAGARGLLRSLDRGTVHISPRERRSKRGQ</sequence>
<keyword evidence="1" id="KW-1133">Transmembrane helix</keyword>
<dbReference type="Proteomes" id="UP000552097">
    <property type="component" value="Unassembled WGS sequence"/>
</dbReference>
<keyword evidence="3" id="KW-1185">Reference proteome</keyword>
<accession>A0A7W9M6D2</accession>
<feature type="transmembrane region" description="Helical" evidence="1">
    <location>
        <begin position="42"/>
        <end position="64"/>
    </location>
</feature>
<protein>
    <submittedName>
        <fullName evidence="2">Putative RDD family membrane protein YckC</fullName>
    </submittedName>
</protein>
<gene>
    <name evidence="2" type="ORF">F4560_008716</name>
</gene>
<comment type="caution">
    <text evidence="2">The sequence shown here is derived from an EMBL/GenBank/DDBJ whole genome shotgun (WGS) entry which is preliminary data.</text>
</comment>
<evidence type="ECO:0000313" key="2">
    <source>
        <dbReference type="EMBL" id="MBB5808948.1"/>
    </source>
</evidence>